<dbReference type="PANTHER" id="PTHR35333:SF3">
    <property type="entry name" value="BETA-LACTAMASE-TYPE TRANSPEPTIDASE FOLD CONTAINING PROTEIN"/>
    <property type="match status" value="1"/>
</dbReference>
<keyword evidence="2" id="KW-1185">Reference proteome</keyword>
<dbReference type="InterPro" id="IPR012338">
    <property type="entry name" value="Beta-lactam/transpept-like"/>
</dbReference>
<name>A0ABZ2TXY0_9ACTN</name>
<dbReference type="PANTHER" id="PTHR35333">
    <property type="entry name" value="BETA-LACTAMASE"/>
    <property type="match status" value="1"/>
</dbReference>
<dbReference type="Proteomes" id="UP001479933">
    <property type="component" value="Chromosome"/>
</dbReference>
<evidence type="ECO:0000313" key="2">
    <source>
        <dbReference type="Proteomes" id="UP001479933"/>
    </source>
</evidence>
<dbReference type="RefSeq" id="WP_157085967.1">
    <property type="nucleotide sequence ID" value="NZ_CP136137.1"/>
</dbReference>
<dbReference type="EMBL" id="CP136137">
    <property type="protein sequence ID" value="WYY06319.1"/>
    <property type="molecule type" value="Genomic_DNA"/>
</dbReference>
<proteinExistence type="predicted"/>
<organism evidence="1 2">
    <name type="scientific">Gordonia hydrophobica</name>
    <dbReference type="NCBI Taxonomy" id="40516"/>
    <lineage>
        <taxon>Bacteria</taxon>
        <taxon>Bacillati</taxon>
        <taxon>Actinomycetota</taxon>
        <taxon>Actinomycetes</taxon>
        <taxon>Mycobacteriales</taxon>
        <taxon>Gordoniaceae</taxon>
        <taxon>Gordonia</taxon>
    </lineage>
</organism>
<dbReference type="InterPro" id="IPR000871">
    <property type="entry name" value="Beta-lactam_class-A"/>
</dbReference>
<dbReference type="SUPFAM" id="SSF56601">
    <property type="entry name" value="beta-lactamase/transpeptidase-like"/>
    <property type="match status" value="1"/>
</dbReference>
<gene>
    <name evidence="1" type="ORF">RVF87_14740</name>
</gene>
<accession>A0ABZ2TXY0</accession>
<sequence length="321" mass="34235">MAHSGRVRWRALGALAALVVLCVPAVLIAARGARAVVSTSVADAGTTLDDVESWATARHASVSLTVVDRARPGRVGLHQDRPVLTASVAKLFIASQLAFLDATGVRRASSSDDMLLGRMLSASDDSAATLLWQQLGGPALIGEVARRYRLTDTVPPAMPERWWDTHTTVSDVATFYAQLLDERDAARRAAPAGAVPTPSWADRILGPLHAWTDVGADGYDQQFGLPAAFGRDRLSAVKQGWMCCVDARWNHITTGVFGPDDRYIVVVHVAEDVQYPSAVTDLPFTSAGIDLADESAAHARETVTGVVRALFPDMVGGDGEQ</sequence>
<dbReference type="Gene3D" id="3.40.710.10">
    <property type="entry name" value="DD-peptidase/beta-lactamase superfamily"/>
    <property type="match status" value="1"/>
</dbReference>
<protein>
    <submittedName>
        <fullName evidence="1">Uncharacterized protein</fullName>
    </submittedName>
</protein>
<evidence type="ECO:0000313" key="1">
    <source>
        <dbReference type="EMBL" id="WYY06319.1"/>
    </source>
</evidence>
<reference evidence="1 2" key="1">
    <citation type="journal article" date="2023" name="Virus Evol.">
        <title>Computational host range prediction-The good, the bad, and the ugly.</title>
        <authorList>
            <person name="Howell A.A."/>
            <person name="Versoza C.J."/>
            <person name="Pfeifer S.P."/>
        </authorList>
    </citation>
    <scope>NUCLEOTIDE SEQUENCE [LARGE SCALE GENOMIC DNA]</scope>
    <source>
        <strain evidence="1 2">1610/1b</strain>
    </source>
</reference>